<evidence type="ECO:0000313" key="2">
    <source>
        <dbReference type="EMBL" id="MFC4478831.1"/>
    </source>
</evidence>
<evidence type="ECO:0000313" key="3">
    <source>
        <dbReference type="Proteomes" id="UP001596003"/>
    </source>
</evidence>
<proteinExistence type="predicted"/>
<keyword evidence="3" id="KW-1185">Reference proteome</keyword>
<evidence type="ECO:0000256" key="1">
    <source>
        <dbReference type="SAM" id="SignalP"/>
    </source>
</evidence>
<comment type="caution">
    <text evidence="2">The sequence shown here is derived from an EMBL/GenBank/DDBJ whole genome shotgun (WGS) entry which is preliminary data.</text>
</comment>
<keyword evidence="1" id="KW-0732">Signal</keyword>
<accession>A0ABV8ZFJ8</accession>
<dbReference type="RefSeq" id="WP_379799782.1">
    <property type="nucleotide sequence ID" value="NZ_JBHSFY010000011.1"/>
</dbReference>
<protein>
    <submittedName>
        <fullName evidence="2">Uncharacterized protein</fullName>
    </submittedName>
</protein>
<feature type="signal peptide" evidence="1">
    <location>
        <begin position="1"/>
        <end position="18"/>
    </location>
</feature>
<dbReference type="EMBL" id="JBHSFY010000011">
    <property type="protein sequence ID" value="MFC4478831.1"/>
    <property type="molecule type" value="Genomic_DNA"/>
</dbReference>
<feature type="chain" id="PRO_5046831451" evidence="1">
    <location>
        <begin position="19"/>
        <end position="140"/>
    </location>
</feature>
<reference evidence="3" key="1">
    <citation type="journal article" date="2019" name="Int. J. Syst. Evol. Microbiol.">
        <title>The Global Catalogue of Microorganisms (GCM) 10K type strain sequencing project: providing services to taxonomists for standard genome sequencing and annotation.</title>
        <authorList>
            <consortium name="The Broad Institute Genomics Platform"/>
            <consortium name="The Broad Institute Genome Sequencing Center for Infectious Disease"/>
            <person name="Wu L."/>
            <person name="Ma J."/>
        </authorList>
    </citation>
    <scope>NUCLEOTIDE SEQUENCE [LARGE SCALE GENOMIC DNA]</scope>
    <source>
        <strain evidence="3">NBRC 103627</strain>
    </source>
</reference>
<organism evidence="2 3">
    <name type="scientific">Flavobacterium chungangensis</name>
    <dbReference type="NCBI Taxonomy" id="2708132"/>
    <lineage>
        <taxon>Bacteria</taxon>
        <taxon>Pseudomonadati</taxon>
        <taxon>Bacteroidota</taxon>
        <taxon>Flavobacteriia</taxon>
        <taxon>Flavobacteriales</taxon>
        <taxon>Flavobacteriaceae</taxon>
        <taxon>Flavobacterium</taxon>
    </lineage>
</organism>
<gene>
    <name evidence="2" type="ORF">ACFO3N_17280</name>
</gene>
<sequence>MKLKIVLICLFTTLLSQAQTKVIAHKSHSGSSNSFAKAYQNNLFNINSSNFGTHEINFVRLDTVIIVNKSLTVIKYRQSKSTYYDWSKYDTLKESDFIHMRDTLVNDPVLNKKNILKLRKSSKTILMQTPINKIVFIGLK</sequence>
<dbReference type="Proteomes" id="UP001596003">
    <property type="component" value="Unassembled WGS sequence"/>
</dbReference>
<name>A0ABV8ZFJ8_9FLAO</name>